<gene>
    <name evidence="4" type="primary">OSH6</name>
    <name evidence="4" type="ORF">LTR24_002824</name>
</gene>
<dbReference type="InterPro" id="IPR000648">
    <property type="entry name" value="Oxysterol-bd"/>
</dbReference>
<dbReference type="PROSITE" id="PS01013">
    <property type="entry name" value="OSBP"/>
    <property type="match status" value="1"/>
</dbReference>
<sequence length="542" mass="60022">MQTTVTKEISFMAHPENLLKLPTIEDPLERFVSVVGFYLSGWHIKPPGVKKPLNPILGETFTCWWDYPDNTRGYYISEQTSHHPPKSSYFFMAPEHHIRVDGNLVPRSKFLGNSAASLMEGISYLRFTNRGKSRGGEKYTLTQPNMYARGILFGKMKYELGDHSYVRCPENNLSADIEFKVKGWVSGGYNAIGGYIKNDKTGENLFELSGTWNGEMYAKDLKTGKKTLLFNATHAKHSPPKARPFEEQGERESQRLWREVCKAVHVADHALATDEKAKIEDRQRQEAKEREEQGFEWQPKLFRRVDARPGGKEEGEEDLEWIINADMYVPLGLTPSRPRKADQSSDARAKPDHVVQQILSIAPILPGQKPGQQNTSQQHSSKAAAPATASARAPVPPQQSQAPAPAPAMNAPSRNQQPQNDNLIDFGGPSQPQASAIPRSQPQPVPSSSNQRTSADPIAGNPMHPTSDPKQLAPIYGEVTAGPGGNPPPSNSLMDDDRQLNDRMSGMSMQQPLNPTSKGSGRPIKRTDTETSEPEVFVDAQG</sequence>
<dbReference type="Gene3D" id="2.40.160.120">
    <property type="match status" value="1"/>
</dbReference>
<dbReference type="EMBL" id="JAVRRG010000025">
    <property type="protein sequence ID" value="KAK5095860.1"/>
    <property type="molecule type" value="Genomic_DNA"/>
</dbReference>
<feature type="compositionally biased region" description="Low complexity" evidence="3">
    <location>
        <begin position="383"/>
        <end position="413"/>
    </location>
</feature>
<dbReference type="InterPro" id="IPR018494">
    <property type="entry name" value="Oxysterol-bd_CS"/>
</dbReference>
<comment type="similarity">
    <text evidence="1 2">Belongs to the OSBP family.</text>
</comment>
<keyword evidence="5" id="KW-1185">Reference proteome</keyword>
<reference evidence="4 5" key="1">
    <citation type="submission" date="2023-08" db="EMBL/GenBank/DDBJ databases">
        <title>Black Yeasts Isolated from many extreme environments.</title>
        <authorList>
            <person name="Coleine C."/>
            <person name="Stajich J.E."/>
            <person name="Selbmann L."/>
        </authorList>
    </citation>
    <scope>NUCLEOTIDE SEQUENCE [LARGE SCALE GENOMIC DNA]</scope>
    <source>
        <strain evidence="4 5">CCFEE 5885</strain>
    </source>
</reference>
<evidence type="ECO:0000313" key="4">
    <source>
        <dbReference type="EMBL" id="KAK5095860.1"/>
    </source>
</evidence>
<feature type="compositionally biased region" description="Low complexity" evidence="3">
    <location>
        <begin position="438"/>
        <end position="451"/>
    </location>
</feature>
<evidence type="ECO:0000256" key="1">
    <source>
        <dbReference type="ARBA" id="ARBA00008842"/>
    </source>
</evidence>
<dbReference type="Gene3D" id="3.30.70.3490">
    <property type="match status" value="1"/>
</dbReference>
<dbReference type="PANTHER" id="PTHR10972">
    <property type="entry name" value="OXYSTEROL-BINDING PROTEIN-RELATED"/>
    <property type="match status" value="1"/>
</dbReference>
<evidence type="ECO:0000256" key="2">
    <source>
        <dbReference type="RuleBase" id="RU003844"/>
    </source>
</evidence>
<feature type="compositionally biased region" description="Basic and acidic residues" evidence="3">
    <location>
        <begin position="339"/>
        <end position="352"/>
    </location>
</feature>
<dbReference type="Proteomes" id="UP001345013">
    <property type="component" value="Unassembled WGS sequence"/>
</dbReference>
<comment type="caution">
    <text evidence="4">The sequence shown here is derived from an EMBL/GenBank/DDBJ whole genome shotgun (WGS) entry which is preliminary data.</text>
</comment>
<feature type="region of interest" description="Disordered" evidence="3">
    <location>
        <begin position="365"/>
        <end position="542"/>
    </location>
</feature>
<feature type="compositionally biased region" description="Basic and acidic residues" evidence="3">
    <location>
        <begin position="275"/>
        <end position="293"/>
    </location>
</feature>
<accession>A0ABR0KGI6</accession>
<dbReference type="PANTHER" id="PTHR10972:SF102">
    <property type="entry name" value="OXYSTEROL-BINDING PROTEIN"/>
    <property type="match status" value="1"/>
</dbReference>
<feature type="compositionally biased region" description="Polar residues" evidence="3">
    <location>
        <begin position="507"/>
        <end position="519"/>
    </location>
</feature>
<proteinExistence type="inferred from homology"/>
<evidence type="ECO:0000256" key="3">
    <source>
        <dbReference type="SAM" id="MobiDB-lite"/>
    </source>
</evidence>
<feature type="region of interest" description="Disordered" evidence="3">
    <location>
        <begin position="275"/>
        <end position="295"/>
    </location>
</feature>
<dbReference type="SUPFAM" id="SSF144000">
    <property type="entry name" value="Oxysterol-binding protein-like"/>
    <property type="match status" value="1"/>
</dbReference>
<protein>
    <submittedName>
        <fullName evidence="4">Oxysterol-binding protein OBPa</fullName>
    </submittedName>
</protein>
<feature type="region of interest" description="Disordered" evidence="3">
    <location>
        <begin position="331"/>
        <end position="352"/>
    </location>
</feature>
<dbReference type="InterPro" id="IPR037239">
    <property type="entry name" value="OSBP_sf"/>
</dbReference>
<name>A0ABR0KGI6_9EURO</name>
<organism evidence="4 5">
    <name type="scientific">Lithohypha guttulata</name>
    <dbReference type="NCBI Taxonomy" id="1690604"/>
    <lineage>
        <taxon>Eukaryota</taxon>
        <taxon>Fungi</taxon>
        <taxon>Dikarya</taxon>
        <taxon>Ascomycota</taxon>
        <taxon>Pezizomycotina</taxon>
        <taxon>Eurotiomycetes</taxon>
        <taxon>Chaetothyriomycetidae</taxon>
        <taxon>Chaetothyriales</taxon>
        <taxon>Trichomeriaceae</taxon>
        <taxon>Lithohypha</taxon>
    </lineage>
</organism>
<evidence type="ECO:0000313" key="5">
    <source>
        <dbReference type="Proteomes" id="UP001345013"/>
    </source>
</evidence>
<dbReference type="Pfam" id="PF01237">
    <property type="entry name" value="Oxysterol_BP"/>
    <property type="match status" value="2"/>
</dbReference>
<feature type="compositionally biased region" description="Polar residues" evidence="3">
    <location>
        <begin position="370"/>
        <end position="381"/>
    </location>
</feature>